<comment type="caution">
    <text evidence="1">The sequence shown here is derived from an EMBL/GenBank/DDBJ whole genome shotgun (WGS) entry which is preliminary data.</text>
</comment>
<dbReference type="Proteomes" id="UP000249135">
    <property type="component" value="Unassembled WGS sequence"/>
</dbReference>
<sequence>MLSRMQCDIVRECAGAVAVLTRELEDEGELFASPNTLRDVEAHLLAAAQTLAHLSPALQTRLGWIDWRGWEALRGALEADRRPRRDEVWYAVRALLPATVHLIEQLRRVEPVWFEIAY</sequence>
<name>A0A2W5RDS2_VARPD</name>
<gene>
    <name evidence="1" type="ORF">DI563_25830</name>
</gene>
<evidence type="ECO:0008006" key="3">
    <source>
        <dbReference type="Google" id="ProtNLM"/>
    </source>
</evidence>
<protein>
    <recommendedName>
        <fullName evidence="3">DUF86 domain-containing protein</fullName>
    </recommendedName>
</protein>
<proteinExistence type="predicted"/>
<evidence type="ECO:0000313" key="1">
    <source>
        <dbReference type="EMBL" id="PZQ65253.1"/>
    </source>
</evidence>
<reference evidence="1 2" key="1">
    <citation type="submission" date="2017-08" db="EMBL/GenBank/DDBJ databases">
        <title>Infants hospitalized years apart are colonized by the same room-sourced microbial strains.</title>
        <authorList>
            <person name="Brooks B."/>
            <person name="Olm M.R."/>
            <person name="Firek B.A."/>
            <person name="Baker R."/>
            <person name="Thomas B.C."/>
            <person name="Morowitz M.J."/>
            <person name="Banfield J.F."/>
        </authorList>
    </citation>
    <scope>NUCLEOTIDE SEQUENCE [LARGE SCALE GENOMIC DNA]</scope>
    <source>
        <strain evidence="1">S2_005_003_R2_41</strain>
    </source>
</reference>
<accession>A0A2W5RDS2</accession>
<evidence type="ECO:0000313" key="2">
    <source>
        <dbReference type="Proteomes" id="UP000249135"/>
    </source>
</evidence>
<dbReference type="EMBL" id="QFPP01000507">
    <property type="protein sequence ID" value="PZQ65253.1"/>
    <property type="molecule type" value="Genomic_DNA"/>
</dbReference>
<dbReference type="AlphaFoldDB" id="A0A2W5RDS2"/>
<organism evidence="1 2">
    <name type="scientific">Variovorax paradoxus</name>
    <dbReference type="NCBI Taxonomy" id="34073"/>
    <lineage>
        <taxon>Bacteria</taxon>
        <taxon>Pseudomonadati</taxon>
        <taxon>Pseudomonadota</taxon>
        <taxon>Betaproteobacteria</taxon>
        <taxon>Burkholderiales</taxon>
        <taxon>Comamonadaceae</taxon>
        <taxon>Variovorax</taxon>
    </lineage>
</organism>